<protein>
    <submittedName>
        <fullName evidence="1">Uncharacterized protein</fullName>
    </submittedName>
</protein>
<dbReference type="AlphaFoldDB" id="A0A2W7NKD2"/>
<keyword evidence="2" id="KW-1185">Reference proteome</keyword>
<dbReference type="Proteomes" id="UP000249239">
    <property type="component" value="Unassembled WGS sequence"/>
</dbReference>
<gene>
    <name evidence="1" type="ORF">LX69_00163</name>
</gene>
<comment type="caution">
    <text evidence="1">The sequence shown here is derived from an EMBL/GenBank/DDBJ whole genome shotgun (WGS) entry which is preliminary data.</text>
</comment>
<reference evidence="1 2" key="1">
    <citation type="submission" date="2018-06" db="EMBL/GenBank/DDBJ databases">
        <title>Genomic Encyclopedia of Archaeal and Bacterial Type Strains, Phase II (KMG-II): from individual species to whole genera.</title>
        <authorList>
            <person name="Goeker M."/>
        </authorList>
    </citation>
    <scope>NUCLEOTIDE SEQUENCE [LARGE SCALE GENOMIC DNA]</scope>
    <source>
        <strain evidence="1 2">DSM 6779</strain>
    </source>
</reference>
<evidence type="ECO:0000313" key="2">
    <source>
        <dbReference type="Proteomes" id="UP000249239"/>
    </source>
</evidence>
<evidence type="ECO:0000313" key="1">
    <source>
        <dbReference type="EMBL" id="PZX20738.1"/>
    </source>
</evidence>
<dbReference type="EMBL" id="QKZK01000001">
    <property type="protein sequence ID" value="PZX20738.1"/>
    <property type="molecule type" value="Genomic_DNA"/>
</dbReference>
<sequence length="46" mass="5537">MIPNSDWNLVVKFRRLSVKRAPFLSPSFIQMDMTKLWHKIEKVNSF</sequence>
<name>A0A2W7NKD2_9BACT</name>
<accession>A0A2W7NKD2</accession>
<proteinExistence type="predicted"/>
<organism evidence="1 2">
    <name type="scientific">Breznakibacter xylanolyticus</name>
    <dbReference type="NCBI Taxonomy" id="990"/>
    <lineage>
        <taxon>Bacteria</taxon>
        <taxon>Pseudomonadati</taxon>
        <taxon>Bacteroidota</taxon>
        <taxon>Bacteroidia</taxon>
        <taxon>Marinilabiliales</taxon>
        <taxon>Marinilabiliaceae</taxon>
        <taxon>Breznakibacter</taxon>
    </lineage>
</organism>